<name>A0A081C2B2_VECG1</name>
<organism evidence="1">
    <name type="scientific">Vecturithrix granuli</name>
    <dbReference type="NCBI Taxonomy" id="1499967"/>
    <lineage>
        <taxon>Bacteria</taxon>
        <taxon>Candidatus Moduliflexota</taxon>
        <taxon>Candidatus Vecturitrichia</taxon>
        <taxon>Candidatus Vecturitrichales</taxon>
        <taxon>Candidatus Vecturitrichaceae</taxon>
        <taxon>Candidatus Vecturithrix</taxon>
    </lineage>
</organism>
<proteinExistence type="predicted"/>
<reference evidence="1" key="1">
    <citation type="journal article" date="2015" name="PeerJ">
        <title>First genomic representation of candidate bacterial phylum KSB3 points to enhanced environmental sensing as a trigger of wastewater bulking.</title>
        <authorList>
            <person name="Sekiguchi Y."/>
            <person name="Ohashi A."/>
            <person name="Parks D.H."/>
            <person name="Yamauchi T."/>
            <person name="Tyson G.W."/>
            <person name="Hugenholtz P."/>
        </authorList>
    </citation>
    <scope>NUCLEOTIDE SEQUENCE [LARGE SCALE GENOMIC DNA]</scope>
</reference>
<keyword evidence="2" id="KW-1185">Reference proteome</keyword>
<evidence type="ECO:0000313" key="2">
    <source>
        <dbReference type="Proteomes" id="UP000030661"/>
    </source>
</evidence>
<dbReference type="AlphaFoldDB" id="A0A081C2B2"/>
<protein>
    <submittedName>
        <fullName evidence="1">Uncharacterized protein</fullName>
    </submittedName>
</protein>
<sequence>MAQRINININIDGGSGEVGENDIRFRFKKGIFGDTLALKNISGKPFHDGKLDVGFDGKSKKKESFKVWRSNATKKYSFWFSKTPQKIYVDVSAEGVDIANEYHIKE</sequence>
<accession>A0A081C2B2</accession>
<dbReference type="STRING" id="1499967.U27_05692"/>
<gene>
    <name evidence="1" type="ORF">U27_05692</name>
</gene>
<dbReference type="EMBL" id="DF820468">
    <property type="protein sequence ID" value="GAK58717.1"/>
    <property type="molecule type" value="Genomic_DNA"/>
</dbReference>
<dbReference type="HOGENOM" id="CLU_2217838_0_0_0"/>
<evidence type="ECO:0000313" key="1">
    <source>
        <dbReference type="EMBL" id="GAK58717.1"/>
    </source>
</evidence>
<dbReference type="Proteomes" id="UP000030661">
    <property type="component" value="Unassembled WGS sequence"/>
</dbReference>